<keyword evidence="5 11" id="KW-1133">Transmembrane helix</keyword>
<evidence type="ECO:0000256" key="4">
    <source>
        <dbReference type="ARBA" id="ARBA00022737"/>
    </source>
</evidence>
<evidence type="ECO:0000313" key="13">
    <source>
        <dbReference type="Proteomes" id="UP000694865"/>
    </source>
</evidence>
<dbReference type="SMART" id="SM01420">
    <property type="entry name" value="TRP_2"/>
    <property type="match status" value="1"/>
</dbReference>
<dbReference type="PANTHER" id="PTHR10117">
    <property type="entry name" value="TRANSIENT RECEPTOR POTENTIAL CHANNEL"/>
    <property type="match status" value="1"/>
</dbReference>
<dbReference type="Gene3D" id="1.10.287.70">
    <property type="match status" value="1"/>
</dbReference>
<organism evidence="13 14">
    <name type="scientific">Saccoglossus kowalevskii</name>
    <name type="common">Acorn worm</name>
    <dbReference type="NCBI Taxonomy" id="10224"/>
    <lineage>
        <taxon>Eukaryota</taxon>
        <taxon>Metazoa</taxon>
        <taxon>Hemichordata</taxon>
        <taxon>Enteropneusta</taxon>
        <taxon>Harrimaniidae</taxon>
        <taxon>Saccoglossus</taxon>
    </lineage>
</organism>
<gene>
    <name evidence="14" type="primary">LOC100373696</name>
</gene>
<feature type="coiled-coil region" evidence="10">
    <location>
        <begin position="840"/>
        <end position="867"/>
    </location>
</feature>
<keyword evidence="7" id="KW-0406">Ion transport</keyword>
<evidence type="ECO:0000256" key="10">
    <source>
        <dbReference type="SAM" id="Coils"/>
    </source>
</evidence>
<evidence type="ECO:0000256" key="9">
    <source>
        <dbReference type="ARBA" id="ARBA00023303"/>
    </source>
</evidence>
<sequence>MTTQSGVIDISVFGLQKKTNQVFCFPCSCIADGDEDHHAHVMRRRSFNHVNNIRVLTSTVELSDGNRKFLKAAEYGDLPSLRSLLEGDDSSDVNINCSDYKDRTAIEIAASNEHLEVVLYLLSYPTLEIRNIHEALMVAISKGYIRITEAILGHPMFKKSKDKVRLGSMSNYFQPEVHSSKFDNDVTPIMLAAHFNEIDIIQLFLQRGDRIPKPHHSLCHCTSCTNKRLFDPLKYSRSRINAYRGLSSSAYISLTSPDPILTAFQLSKDLIELSDIEKEFKNEYKTLANMCIDYSTDLIGMCQSTTEVESILNQNESMDYQSDMSNNNDQGLVRLKLAIDYNQKKFVAHPHCQHQLSTMWYSGIPNWRQRSPFTKTLIIFTLFLFWPIMGVIYWVAPKSKIGEIIASPMVKFFTQASSHIMFLILLFLQSLLTQYYHLEPDLEWLFGGKVRQNAMTALEIILLLWIVGILWGEMKQIWEEGFCQYFSSFWNLLDVGMLNLYIASFAVRNISYGKTSEAIDYFKNIGSVEDVPWNTSTARRHLYYYNHERIYWYTWDPILLSESLFALANVLSFTRMAYVLPASELLGPLQISLGRMVYDIVRFLVLFVVVFLAFFCALYNLYWAYANIPSSNQDKFDTFGSAVMTLFWALFGMASRYDPVIDESLDHDLTEFIGTLLFAIYNAIMVIVLLNMLIAMMSNSYQEIENDEDVVWKFARAKLWISFFGRGSTLPIPLNTIPSPKSIYYAFCYCTKFLCKQKEEKEFQHVNLSDRYNFQAIMRRLVKRYIFKLQRDKENDDISEGELEELKQDISSLRFELMEVLTHNRRSNKNITELGNHVDDSDTSRELVDLRRQIEALRRELSFALRVSHGDVHMV</sequence>
<evidence type="ECO:0000256" key="3">
    <source>
        <dbReference type="ARBA" id="ARBA00022692"/>
    </source>
</evidence>
<feature type="transmembrane region" description="Helical" evidence="11">
    <location>
        <begin position="377"/>
        <end position="396"/>
    </location>
</feature>
<feature type="transmembrane region" description="Helical" evidence="11">
    <location>
        <begin position="484"/>
        <end position="507"/>
    </location>
</feature>
<feature type="transmembrane region" description="Helical" evidence="11">
    <location>
        <begin position="600"/>
        <end position="624"/>
    </location>
</feature>
<reference evidence="14" key="1">
    <citation type="submission" date="2025-08" db="UniProtKB">
        <authorList>
            <consortium name="RefSeq"/>
        </authorList>
    </citation>
    <scope>IDENTIFICATION</scope>
    <source>
        <tissue evidence="14">Testes</tissue>
    </source>
</reference>
<name>A0ABM0GIH9_SACKO</name>
<evidence type="ECO:0000313" key="14">
    <source>
        <dbReference type="RefSeq" id="XP_002730569.1"/>
    </source>
</evidence>
<keyword evidence="13" id="KW-1185">Reference proteome</keyword>
<dbReference type="GeneID" id="100373696"/>
<evidence type="ECO:0000256" key="6">
    <source>
        <dbReference type="ARBA" id="ARBA00023043"/>
    </source>
</evidence>
<feature type="transmembrane region" description="Helical" evidence="11">
    <location>
        <begin position="416"/>
        <end position="433"/>
    </location>
</feature>
<dbReference type="Pfam" id="PF08344">
    <property type="entry name" value="TRP_2"/>
    <property type="match status" value="1"/>
</dbReference>
<dbReference type="RefSeq" id="XP_002730569.1">
    <property type="nucleotide sequence ID" value="XM_002730523.1"/>
</dbReference>
<keyword evidence="2" id="KW-0813">Transport</keyword>
<dbReference type="InterPro" id="IPR036770">
    <property type="entry name" value="Ankyrin_rpt-contain_sf"/>
</dbReference>
<dbReference type="SMART" id="SM00248">
    <property type="entry name" value="ANK"/>
    <property type="match status" value="4"/>
</dbReference>
<keyword evidence="3 11" id="KW-0812">Transmembrane</keyword>
<evidence type="ECO:0000256" key="7">
    <source>
        <dbReference type="ARBA" id="ARBA00023065"/>
    </source>
</evidence>
<keyword evidence="4" id="KW-0677">Repeat</keyword>
<dbReference type="InterPro" id="IPR002153">
    <property type="entry name" value="TRPC_channel"/>
</dbReference>
<comment type="subcellular location">
    <subcellularLocation>
        <location evidence="1">Membrane</location>
        <topology evidence="1">Multi-pass membrane protein</topology>
    </subcellularLocation>
</comment>
<dbReference type="NCBIfam" id="TIGR00870">
    <property type="entry name" value="trp"/>
    <property type="match status" value="1"/>
</dbReference>
<evidence type="ECO:0000256" key="8">
    <source>
        <dbReference type="ARBA" id="ARBA00023136"/>
    </source>
</evidence>
<dbReference type="InterPro" id="IPR013555">
    <property type="entry name" value="TRP_dom"/>
</dbReference>
<protein>
    <submittedName>
        <fullName evidence="14">Short transient receptor potential channel 7-like</fullName>
    </submittedName>
</protein>
<keyword evidence="8 11" id="KW-0472">Membrane</keyword>
<evidence type="ECO:0000256" key="5">
    <source>
        <dbReference type="ARBA" id="ARBA00022989"/>
    </source>
</evidence>
<dbReference type="InterPro" id="IPR002110">
    <property type="entry name" value="Ankyrin_rpt"/>
</dbReference>
<feature type="transmembrane region" description="Helical" evidence="11">
    <location>
        <begin position="454"/>
        <end position="472"/>
    </location>
</feature>
<dbReference type="Gene3D" id="1.25.40.20">
    <property type="entry name" value="Ankyrin repeat-containing domain"/>
    <property type="match status" value="1"/>
</dbReference>
<accession>A0ABM0GIH9</accession>
<proteinExistence type="predicted"/>
<feature type="transmembrane region" description="Helical" evidence="11">
    <location>
        <begin position="636"/>
        <end position="653"/>
    </location>
</feature>
<dbReference type="PRINTS" id="PR01097">
    <property type="entry name" value="TRNSRECEPTRP"/>
</dbReference>
<dbReference type="Proteomes" id="UP000694865">
    <property type="component" value="Unplaced"/>
</dbReference>
<evidence type="ECO:0000256" key="1">
    <source>
        <dbReference type="ARBA" id="ARBA00004141"/>
    </source>
</evidence>
<feature type="domain" description="Transient receptor ion channel" evidence="12">
    <location>
        <begin position="219"/>
        <end position="281"/>
    </location>
</feature>
<dbReference type="Pfam" id="PF00520">
    <property type="entry name" value="Ion_trans"/>
    <property type="match status" value="1"/>
</dbReference>
<dbReference type="SUPFAM" id="SSF48403">
    <property type="entry name" value="Ankyrin repeat"/>
    <property type="match status" value="1"/>
</dbReference>
<feature type="transmembrane region" description="Helical" evidence="11">
    <location>
        <begin position="673"/>
        <end position="694"/>
    </location>
</feature>
<evidence type="ECO:0000259" key="12">
    <source>
        <dbReference type="SMART" id="SM01420"/>
    </source>
</evidence>
<keyword evidence="6" id="KW-0040">ANK repeat</keyword>
<dbReference type="PANTHER" id="PTHR10117:SF54">
    <property type="entry name" value="TRANSIENT RECEPTOR POTENTIAL-GAMMA PROTEIN"/>
    <property type="match status" value="1"/>
</dbReference>
<keyword evidence="10" id="KW-0175">Coiled coil</keyword>
<evidence type="ECO:0000256" key="2">
    <source>
        <dbReference type="ARBA" id="ARBA00022448"/>
    </source>
</evidence>
<dbReference type="InterPro" id="IPR005821">
    <property type="entry name" value="Ion_trans_dom"/>
</dbReference>
<keyword evidence="9" id="KW-0407">Ion channel</keyword>
<dbReference type="Pfam" id="PF13637">
    <property type="entry name" value="Ank_4"/>
    <property type="match status" value="1"/>
</dbReference>
<evidence type="ECO:0000256" key="11">
    <source>
        <dbReference type="SAM" id="Phobius"/>
    </source>
</evidence>